<feature type="domain" description="Sialidase" evidence="5">
    <location>
        <begin position="130"/>
        <end position="370"/>
    </location>
</feature>
<evidence type="ECO:0000313" key="6">
    <source>
        <dbReference type="EMBL" id="TWU38556.1"/>
    </source>
</evidence>
<dbReference type="AlphaFoldDB" id="A0A5C6DU36"/>
<keyword evidence="6" id="KW-0378">Hydrolase</keyword>
<feature type="signal peptide" evidence="4">
    <location>
        <begin position="1"/>
        <end position="32"/>
    </location>
</feature>
<name>A0A5C6DU36_9BACT</name>
<evidence type="ECO:0000256" key="4">
    <source>
        <dbReference type="SAM" id="SignalP"/>
    </source>
</evidence>
<dbReference type="Pfam" id="PF13088">
    <property type="entry name" value="BNR_2"/>
    <property type="match status" value="1"/>
</dbReference>
<dbReference type="GO" id="GO:0004308">
    <property type="term" value="F:exo-alpha-sialidase activity"/>
    <property type="evidence" value="ECO:0007669"/>
    <property type="project" value="UniProtKB-EC"/>
</dbReference>
<organism evidence="6 7">
    <name type="scientific">Novipirellula artificiosorum</name>
    <dbReference type="NCBI Taxonomy" id="2528016"/>
    <lineage>
        <taxon>Bacteria</taxon>
        <taxon>Pseudomonadati</taxon>
        <taxon>Planctomycetota</taxon>
        <taxon>Planctomycetia</taxon>
        <taxon>Pirellulales</taxon>
        <taxon>Pirellulaceae</taxon>
        <taxon>Novipirellula</taxon>
    </lineage>
</organism>
<keyword evidence="6" id="KW-0326">Glycosidase</keyword>
<sequence length="408" mass="44757" precursor="true">MNHPHRFGIRENSLRVASCFIACCVLVGAAQATEPFFEKSVLFEEQTDGFVLYRIPGIVVTAKGTVLAYCEARKFSIADRGEIEVHLRRSNDGGKTFAPPVQVAHLGPRLPRNPVLPPGKEAKDMGGPNEQTVNNPVAIATRSGRVHLIYCVEYMRCFSIHSDDDGQTWSSPIEITSALNSFREHIDWQAIATGPGHGIELSNGRLIVPVWISDYRLSGRTGKAAATIYSDDGGTTWHAGNPAIPTGGEANVVERSDGSVMLTARNGDSRNRRLVAFSSDGYSDWSAPRIADELKEPGCMAGVTKHSIDQDAPYKLLFSNAQTTKRKHSARRNLTIHLSRDDGITWPIQRTIEPGPSAYSDLAVLPNGTILCFYESGVAKPKIERTRDWAYANLSLARFNLAWVKGKP</sequence>
<evidence type="ECO:0000256" key="3">
    <source>
        <dbReference type="ARBA" id="ARBA00012733"/>
    </source>
</evidence>
<dbReference type="GO" id="GO:0016020">
    <property type="term" value="C:membrane"/>
    <property type="evidence" value="ECO:0007669"/>
    <property type="project" value="TreeGrafter"/>
</dbReference>
<dbReference type="CDD" id="cd15482">
    <property type="entry name" value="Sialidase_non-viral"/>
    <property type="match status" value="1"/>
</dbReference>
<dbReference type="GO" id="GO:0006689">
    <property type="term" value="P:ganglioside catabolic process"/>
    <property type="evidence" value="ECO:0007669"/>
    <property type="project" value="TreeGrafter"/>
</dbReference>
<proteinExistence type="inferred from homology"/>
<dbReference type="Proteomes" id="UP000319143">
    <property type="component" value="Unassembled WGS sequence"/>
</dbReference>
<feature type="chain" id="PRO_5022673082" description="exo-alpha-sialidase" evidence="4">
    <location>
        <begin position="33"/>
        <end position="408"/>
    </location>
</feature>
<gene>
    <name evidence="6" type="primary">nedA_2</name>
    <name evidence="6" type="ORF">Poly41_30330</name>
</gene>
<dbReference type="EMBL" id="SJPV01000004">
    <property type="protein sequence ID" value="TWU38556.1"/>
    <property type="molecule type" value="Genomic_DNA"/>
</dbReference>
<keyword evidence="7" id="KW-1185">Reference proteome</keyword>
<evidence type="ECO:0000256" key="2">
    <source>
        <dbReference type="ARBA" id="ARBA00009348"/>
    </source>
</evidence>
<dbReference type="GO" id="GO:0009313">
    <property type="term" value="P:oligosaccharide catabolic process"/>
    <property type="evidence" value="ECO:0007669"/>
    <property type="project" value="TreeGrafter"/>
</dbReference>
<evidence type="ECO:0000256" key="1">
    <source>
        <dbReference type="ARBA" id="ARBA00000427"/>
    </source>
</evidence>
<comment type="caution">
    <text evidence="6">The sequence shown here is derived from an EMBL/GenBank/DDBJ whole genome shotgun (WGS) entry which is preliminary data.</text>
</comment>
<dbReference type="EC" id="3.2.1.18" evidence="3"/>
<comment type="catalytic activity">
    <reaction evidence="1">
        <text>Hydrolysis of alpha-(2-&gt;3)-, alpha-(2-&gt;6)-, alpha-(2-&gt;8)- glycosidic linkages of terminal sialic acid residues in oligosaccharides, glycoproteins, glycolipids, colominic acid and synthetic substrates.</text>
        <dbReference type="EC" id="3.2.1.18"/>
    </reaction>
</comment>
<dbReference type="PANTHER" id="PTHR10628">
    <property type="entry name" value="SIALIDASE"/>
    <property type="match status" value="1"/>
</dbReference>
<dbReference type="InterPro" id="IPR011040">
    <property type="entry name" value="Sialidase"/>
</dbReference>
<dbReference type="InterPro" id="IPR026856">
    <property type="entry name" value="Sialidase_fam"/>
</dbReference>
<dbReference type="PANTHER" id="PTHR10628:SF30">
    <property type="entry name" value="EXO-ALPHA-SIALIDASE"/>
    <property type="match status" value="1"/>
</dbReference>
<protein>
    <recommendedName>
        <fullName evidence="3">exo-alpha-sialidase</fullName>
        <ecNumber evidence="3">3.2.1.18</ecNumber>
    </recommendedName>
</protein>
<comment type="similarity">
    <text evidence="2">Belongs to the glycosyl hydrolase 33 family.</text>
</comment>
<evidence type="ECO:0000313" key="7">
    <source>
        <dbReference type="Proteomes" id="UP000319143"/>
    </source>
</evidence>
<dbReference type="Gene3D" id="2.120.10.10">
    <property type="match status" value="1"/>
</dbReference>
<dbReference type="GO" id="GO:0005737">
    <property type="term" value="C:cytoplasm"/>
    <property type="evidence" value="ECO:0007669"/>
    <property type="project" value="TreeGrafter"/>
</dbReference>
<keyword evidence="4" id="KW-0732">Signal</keyword>
<dbReference type="SUPFAM" id="SSF50939">
    <property type="entry name" value="Sialidases"/>
    <property type="match status" value="1"/>
</dbReference>
<reference evidence="6 7" key="1">
    <citation type="submission" date="2019-02" db="EMBL/GenBank/DDBJ databases">
        <title>Deep-cultivation of Planctomycetes and their phenomic and genomic characterization uncovers novel biology.</title>
        <authorList>
            <person name="Wiegand S."/>
            <person name="Jogler M."/>
            <person name="Boedeker C."/>
            <person name="Pinto D."/>
            <person name="Vollmers J."/>
            <person name="Rivas-Marin E."/>
            <person name="Kohn T."/>
            <person name="Peeters S.H."/>
            <person name="Heuer A."/>
            <person name="Rast P."/>
            <person name="Oberbeckmann S."/>
            <person name="Bunk B."/>
            <person name="Jeske O."/>
            <person name="Meyerdierks A."/>
            <person name="Storesund J.E."/>
            <person name="Kallscheuer N."/>
            <person name="Luecker S."/>
            <person name="Lage O.M."/>
            <person name="Pohl T."/>
            <person name="Merkel B.J."/>
            <person name="Hornburger P."/>
            <person name="Mueller R.-W."/>
            <person name="Bruemmer F."/>
            <person name="Labrenz M."/>
            <person name="Spormann A.M."/>
            <person name="Op Den Camp H."/>
            <person name="Overmann J."/>
            <person name="Amann R."/>
            <person name="Jetten M.S.M."/>
            <person name="Mascher T."/>
            <person name="Medema M.H."/>
            <person name="Devos D.P."/>
            <person name="Kaster A.-K."/>
            <person name="Ovreas L."/>
            <person name="Rohde M."/>
            <person name="Galperin M.Y."/>
            <person name="Jogler C."/>
        </authorList>
    </citation>
    <scope>NUCLEOTIDE SEQUENCE [LARGE SCALE GENOMIC DNA]</scope>
    <source>
        <strain evidence="6 7">Poly41</strain>
    </source>
</reference>
<accession>A0A5C6DU36</accession>
<dbReference type="OrthoDB" id="7294637at2"/>
<evidence type="ECO:0000259" key="5">
    <source>
        <dbReference type="Pfam" id="PF13088"/>
    </source>
</evidence>
<dbReference type="InterPro" id="IPR036278">
    <property type="entry name" value="Sialidase_sf"/>
</dbReference>